<evidence type="ECO:0000259" key="2">
    <source>
        <dbReference type="PROSITE" id="PS50983"/>
    </source>
</evidence>
<accession>A0A2T5JTQ6</accession>
<feature type="signal peptide" evidence="1">
    <location>
        <begin position="1"/>
        <end position="35"/>
    </location>
</feature>
<dbReference type="PANTHER" id="PTHR30535">
    <property type="entry name" value="VITAMIN B12-BINDING PROTEIN"/>
    <property type="match status" value="1"/>
</dbReference>
<dbReference type="SUPFAM" id="SSF53807">
    <property type="entry name" value="Helical backbone' metal receptor"/>
    <property type="match status" value="1"/>
</dbReference>
<dbReference type="PANTHER" id="PTHR30535:SF34">
    <property type="entry name" value="MOLYBDATE-BINDING PROTEIN MOLA"/>
    <property type="match status" value="1"/>
</dbReference>
<dbReference type="InterPro" id="IPR002491">
    <property type="entry name" value="ABC_transptr_periplasmic_BD"/>
</dbReference>
<organism evidence="3 4">
    <name type="scientific">Cereibacter azotoformans</name>
    <dbReference type="NCBI Taxonomy" id="43057"/>
    <lineage>
        <taxon>Bacteria</taxon>
        <taxon>Pseudomonadati</taxon>
        <taxon>Pseudomonadota</taxon>
        <taxon>Alphaproteobacteria</taxon>
        <taxon>Rhodobacterales</taxon>
        <taxon>Paracoccaceae</taxon>
        <taxon>Cereibacter</taxon>
    </lineage>
</organism>
<dbReference type="EMBL" id="QAOT01000021">
    <property type="protein sequence ID" value="PTR13555.1"/>
    <property type="molecule type" value="Genomic_DNA"/>
</dbReference>
<name>A0A2T5JTQ6_9RHOB</name>
<keyword evidence="4" id="KW-1185">Reference proteome</keyword>
<dbReference type="InterPro" id="IPR050902">
    <property type="entry name" value="ABC_Transporter_SBP"/>
</dbReference>
<evidence type="ECO:0000313" key="3">
    <source>
        <dbReference type="EMBL" id="PTR13555.1"/>
    </source>
</evidence>
<proteinExistence type="predicted"/>
<dbReference type="AlphaFoldDB" id="A0A2T5JTQ6"/>
<reference evidence="3 4" key="1">
    <citation type="submission" date="2018-04" db="EMBL/GenBank/DDBJ databases">
        <title>Genomic Encyclopedia of Type Strains, Phase III (KMG-III): the genomes of soil and plant-associated and newly described type strains.</title>
        <authorList>
            <person name="Whitman W."/>
        </authorList>
    </citation>
    <scope>NUCLEOTIDE SEQUENCE [LARGE SCALE GENOMIC DNA]</scope>
    <source>
        <strain evidence="3 4">KA25</strain>
    </source>
</reference>
<gene>
    <name evidence="3" type="ORF">C8J28_12146</name>
</gene>
<sequence length="298" mass="31295">MAHPSVRSMSACARASRRLALALVAGMTAAAPAVAEGPRRVVSINLCTDQLAMLLAAPGQLLSVSHLASEPQTSAMVEEARAYPANRGQAEQVFLLQPDLVLAGTFTARSSVDLLRRLGVEVVELPPANGLADVSEHLRIVGRALGREAQAEGLVRDYEAGLERLRSDLPPARAAMYYPSGYTTGSGTLADAILRHAGFSNVAAELGLDGGGNLPLERLVMAAPDMIVTSAAYPGASRAEELLAHPALRAVQSDAGAAEVSDADWICGTPAILPALRTMAESRRGLESERLTQWDGTR</sequence>
<comment type="caution">
    <text evidence="3">The sequence shown here is derived from an EMBL/GenBank/DDBJ whole genome shotgun (WGS) entry which is preliminary data.</text>
</comment>
<dbReference type="Proteomes" id="UP000244060">
    <property type="component" value="Unassembled WGS sequence"/>
</dbReference>
<feature type="chain" id="PRO_5015557905" evidence="1">
    <location>
        <begin position="36"/>
        <end position="298"/>
    </location>
</feature>
<evidence type="ECO:0000256" key="1">
    <source>
        <dbReference type="SAM" id="SignalP"/>
    </source>
</evidence>
<feature type="domain" description="Fe/B12 periplasmic-binding" evidence="2">
    <location>
        <begin position="40"/>
        <end position="290"/>
    </location>
</feature>
<keyword evidence="1" id="KW-0732">Signal</keyword>
<evidence type="ECO:0000313" key="4">
    <source>
        <dbReference type="Proteomes" id="UP000244060"/>
    </source>
</evidence>
<protein>
    <submittedName>
        <fullName evidence="3">Iron complex transport system substrate-binding protein</fullName>
    </submittedName>
</protein>
<dbReference type="PROSITE" id="PS50983">
    <property type="entry name" value="FE_B12_PBP"/>
    <property type="match status" value="1"/>
</dbReference>
<dbReference type="Pfam" id="PF01497">
    <property type="entry name" value="Peripla_BP_2"/>
    <property type="match status" value="1"/>
</dbReference>
<dbReference type="Gene3D" id="3.40.50.1980">
    <property type="entry name" value="Nitrogenase molybdenum iron protein domain"/>
    <property type="match status" value="2"/>
</dbReference>